<dbReference type="SUPFAM" id="SSF56935">
    <property type="entry name" value="Porins"/>
    <property type="match status" value="1"/>
</dbReference>
<dbReference type="AlphaFoldDB" id="A0A0F6W0N8"/>
<dbReference type="STRING" id="927083.DB32_001649"/>
<evidence type="ECO:0008006" key="3">
    <source>
        <dbReference type="Google" id="ProtNLM"/>
    </source>
</evidence>
<reference evidence="1 2" key="1">
    <citation type="submission" date="2015-03" db="EMBL/GenBank/DDBJ databases">
        <title>Genome assembly of Sandaracinus amylolyticus DSM 53668.</title>
        <authorList>
            <person name="Sharma G."/>
            <person name="Subramanian S."/>
        </authorList>
    </citation>
    <scope>NUCLEOTIDE SEQUENCE [LARGE SCALE GENOMIC DNA]</scope>
    <source>
        <strain evidence="1 2">DSM 53668</strain>
    </source>
</reference>
<dbReference type="EMBL" id="CP011125">
    <property type="protein sequence ID" value="AKF04500.1"/>
    <property type="molecule type" value="Genomic_DNA"/>
</dbReference>
<organism evidence="1 2">
    <name type="scientific">Sandaracinus amylolyticus</name>
    <dbReference type="NCBI Taxonomy" id="927083"/>
    <lineage>
        <taxon>Bacteria</taxon>
        <taxon>Pseudomonadati</taxon>
        <taxon>Myxococcota</taxon>
        <taxon>Polyangia</taxon>
        <taxon>Polyangiales</taxon>
        <taxon>Sandaracinaceae</taxon>
        <taxon>Sandaracinus</taxon>
    </lineage>
</organism>
<dbReference type="Proteomes" id="UP000034883">
    <property type="component" value="Chromosome"/>
</dbReference>
<gene>
    <name evidence="1" type="ORF">DB32_001649</name>
</gene>
<accession>A0A0F6W0N8</accession>
<proteinExistence type="predicted"/>
<dbReference type="Pfam" id="PF07642">
    <property type="entry name" value="BBP2"/>
    <property type="match status" value="1"/>
</dbReference>
<protein>
    <recommendedName>
        <fullName evidence="3">Porin</fullName>
    </recommendedName>
</protein>
<evidence type="ECO:0000313" key="2">
    <source>
        <dbReference type="Proteomes" id="UP000034883"/>
    </source>
</evidence>
<dbReference type="KEGG" id="samy:DB32_001649"/>
<keyword evidence="2" id="KW-1185">Reference proteome</keyword>
<name>A0A0F6W0N8_9BACT</name>
<sequence>METSEPATVERDEDSPEPFTIGGWVEAYYAFNFNEPSNGITDLRGFDNRHNSFNLSNVVLDAQWDWEGVNGRITLQWGSTPATYYLSETTGPSLGSGVGAQSIELWQFVQQAFVGYRIPVGTGLNVQAGLFLHPIGVESMAVKDDWLYSRTNLFFGYPFYHTGFRISYEVIPGLGLNLWLVNGWNTVLDDNDEKTVIAHATFDLGERFTGAFSYTTGVERPDGAPEGRAWRHTFDLNGTVALTEWLALQGQATGGFEPNAFGTSGYAAGMLAVRVSVIEWLSFAARGDFFWERVASDASGTASPIFWPVEWVSSATIGADVHPHDHVSLRLEYRHDEAAGDAYFAGEVIGNGTTEPFVRNAASQNTITVGATAWF</sequence>
<evidence type="ECO:0000313" key="1">
    <source>
        <dbReference type="EMBL" id="AKF04500.1"/>
    </source>
</evidence>
<dbReference type="InterPro" id="IPR011486">
    <property type="entry name" value="BBP2"/>
</dbReference>